<dbReference type="InterPro" id="IPR035386">
    <property type="entry name" value="Arm-DNA-bind_5"/>
</dbReference>
<evidence type="ECO:0000313" key="5">
    <source>
        <dbReference type="EMBL" id="MPL89566.1"/>
    </source>
</evidence>
<comment type="caution">
    <text evidence="5">The sequence shown here is derived from an EMBL/GenBank/DDBJ whole genome shotgun (WGS) entry which is preliminary data.</text>
</comment>
<evidence type="ECO:0000256" key="3">
    <source>
        <dbReference type="ARBA" id="ARBA00023172"/>
    </source>
</evidence>
<dbReference type="PROSITE" id="PS51898">
    <property type="entry name" value="TYR_RECOMBINASE"/>
    <property type="match status" value="1"/>
</dbReference>
<dbReference type="Pfam" id="PF17293">
    <property type="entry name" value="Arm-DNA-bind_5"/>
    <property type="match status" value="1"/>
</dbReference>
<dbReference type="GO" id="GO:0003677">
    <property type="term" value="F:DNA binding"/>
    <property type="evidence" value="ECO:0007669"/>
    <property type="project" value="UniProtKB-KW"/>
</dbReference>
<keyword evidence="3" id="KW-0233">DNA recombination</keyword>
<keyword evidence="2" id="KW-0238">DNA-binding</keyword>
<proteinExistence type="inferred from homology"/>
<dbReference type="AlphaFoldDB" id="A0A644VDZ1"/>
<dbReference type="PANTHER" id="PTHR30349:SF64">
    <property type="entry name" value="PROPHAGE INTEGRASE INTD-RELATED"/>
    <property type="match status" value="1"/>
</dbReference>
<dbReference type="GO" id="GO:0006310">
    <property type="term" value="P:DNA recombination"/>
    <property type="evidence" value="ECO:0007669"/>
    <property type="project" value="UniProtKB-KW"/>
</dbReference>
<dbReference type="Gene3D" id="1.10.443.10">
    <property type="entry name" value="Intergrase catalytic core"/>
    <property type="match status" value="1"/>
</dbReference>
<dbReference type="Gene3D" id="1.10.150.130">
    <property type="match status" value="1"/>
</dbReference>
<evidence type="ECO:0000259" key="4">
    <source>
        <dbReference type="PROSITE" id="PS51898"/>
    </source>
</evidence>
<accession>A0A644VDZ1</accession>
<dbReference type="InterPro" id="IPR010998">
    <property type="entry name" value="Integrase_recombinase_N"/>
</dbReference>
<dbReference type="EMBL" id="VSSQ01000282">
    <property type="protein sequence ID" value="MPL89566.1"/>
    <property type="molecule type" value="Genomic_DNA"/>
</dbReference>
<dbReference type="InterPro" id="IPR011010">
    <property type="entry name" value="DNA_brk_join_enz"/>
</dbReference>
<sequence>MKSTFRILFYLKRDKQKADGTVPIWCRITVDGQATRFNTKSDIHPDSWDSKAAKASGKTKEAMAINSLLDTIKASIYKVYYDLQTRENDVNAERVKNIFLGIEVKQQTILELFKRHNEDVEKLVGISRSKGTLQKYEIARKHLTRFIQEKYSVSDISLKEINHMFLCDFEIFLMTSCNCGPNTTAKFMQRFRTIIISAKNNGWIHIDPFANYKIRFQKVDKGYLTHEQIETIMQKEFTTKRLEQVRDIFVFSCWTGLAYIDVKNLRETNIRTSFDGNLWIMGKREKTGVNFNVPLLDIPKQIIEKYEGKLPNKMVLPVPSNQKMNEYLKEIGGLCGIEKELTFHLARHSFATLTLSKGVSIESVSKMLGHTNIKTTQIYAKITDTKVSNDMASFAEKLESTKTKSKSKLDSLFECLSLNEKMHLFNLPTTLSSDNEREKRMSLIWQSLSEEEKTSLWEKAFEDNEMTVFKPKAFIHKLVVNK</sequence>
<evidence type="ECO:0000256" key="1">
    <source>
        <dbReference type="ARBA" id="ARBA00008857"/>
    </source>
</evidence>
<dbReference type="GO" id="GO:0015074">
    <property type="term" value="P:DNA integration"/>
    <property type="evidence" value="ECO:0007669"/>
    <property type="project" value="InterPro"/>
</dbReference>
<dbReference type="InterPro" id="IPR025269">
    <property type="entry name" value="SAM-like_dom"/>
</dbReference>
<dbReference type="Pfam" id="PF00589">
    <property type="entry name" value="Phage_integrase"/>
    <property type="match status" value="1"/>
</dbReference>
<dbReference type="InterPro" id="IPR013762">
    <property type="entry name" value="Integrase-like_cat_sf"/>
</dbReference>
<reference evidence="5" key="1">
    <citation type="submission" date="2019-08" db="EMBL/GenBank/DDBJ databases">
        <authorList>
            <person name="Kucharzyk K."/>
            <person name="Murdoch R.W."/>
            <person name="Higgins S."/>
            <person name="Loffler F."/>
        </authorList>
    </citation>
    <scope>NUCLEOTIDE SEQUENCE</scope>
</reference>
<dbReference type="InterPro" id="IPR002104">
    <property type="entry name" value="Integrase_catalytic"/>
</dbReference>
<dbReference type="Pfam" id="PF13102">
    <property type="entry name" value="Phage_int_SAM_5"/>
    <property type="match status" value="1"/>
</dbReference>
<dbReference type="SUPFAM" id="SSF56349">
    <property type="entry name" value="DNA breaking-rejoining enzymes"/>
    <property type="match status" value="1"/>
</dbReference>
<name>A0A644VDZ1_9ZZZZ</name>
<dbReference type="InterPro" id="IPR050090">
    <property type="entry name" value="Tyrosine_recombinase_XerCD"/>
</dbReference>
<evidence type="ECO:0000256" key="2">
    <source>
        <dbReference type="ARBA" id="ARBA00023125"/>
    </source>
</evidence>
<gene>
    <name evidence="5" type="primary">xerC_36</name>
    <name evidence="5" type="ORF">SDC9_35602</name>
</gene>
<feature type="domain" description="Tyr recombinase" evidence="4">
    <location>
        <begin position="219"/>
        <end position="392"/>
    </location>
</feature>
<dbReference type="PANTHER" id="PTHR30349">
    <property type="entry name" value="PHAGE INTEGRASE-RELATED"/>
    <property type="match status" value="1"/>
</dbReference>
<organism evidence="5">
    <name type="scientific">bioreactor metagenome</name>
    <dbReference type="NCBI Taxonomy" id="1076179"/>
    <lineage>
        <taxon>unclassified sequences</taxon>
        <taxon>metagenomes</taxon>
        <taxon>ecological metagenomes</taxon>
    </lineage>
</organism>
<protein>
    <submittedName>
        <fullName evidence="5">Tyrosine recombinase XerC</fullName>
    </submittedName>
</protein>
<dbReference type="CDD" id="cd01185">
    <property type="entry name" value="INTN1_C_like"/>
    <property type="match status" value="1"/>
</dbReference>
<comment type="similarity">
    <text evidence="1">Belongs to the 'phage' integrase family.</text>
</comment>